<comment type="catalytic activity">
    <reaction evidence="1">
        <text>S-ubiquitinyl-[E2 ubiquitin-conjugating enzyme]-L-cysteine + [acceptor protein]-L-lysine = [E2 ubiquitin-conjugating enzyme]-L-cysteine + N(6)-ubiquitinyl-[acceptor protein]-L-lysine.</text>
        <dbReference type="EC" id="2.3.2.27"/>
    </reaction>
</comment>
<reference evidence="12" key="3">
    <citation type="submission" date="2022-01" db="UniProtKB">
        <authorList>
            <consortium name="EnsemblPlants"/>
        </authorList>
    </citation>
    <scope>IDENTIFICATION</scope>
    <source>
        <strain evidence="12">subsp. vulgare</strain>
    </source>
</reference>
<reference evidence="13" key="1">
    <citation type="journal article" date="2012" name="Nature">
        <title>A physical, genetic and functional sequence assembly of the barley genome.</title>
        <authorList>
            <consortium name="The International Barley Genome Sequencing Consortium"/>
            <person name="Mayer K.F."/>
            <person name="Waugh R."/>
            <person name="Brown J.W."/>
            <person name="Schulman A."/>
            <person name="Langridge P."/>
            <person name="Platzer M."/>
            <person name="Fincher G.B."/>
            <person name="Muehlbauer G.J."/>
            <person name="Sato K."/>
            <person name="Close T.J."/>
            <person name="Wise R.P."/>
            <person name="Stein N."/>
        </authorList>
    </citation>
    <scope>NUCLEOTIDE SEQUENCE [LARGE SCALE GENOMIC DNA]</scope>
    <source>
        <strain evidence="13">cv. Morex</strain>
    </source>
</reference>
<protein>
    <recommendedName>
        <fullName evidence="4">RING-type E3 ubiquitin transferase</fullName>
        <ecNumber evidence="4">2.3.2.27</ecNumber>
    </recommendedName>
</protein>
<name>A0A8I6X7K8_HORVV</name>
<keyword evidence="5" id="KW-0808">Transferase</keyword>
<dbReference type="PANTHER" id="PTHR33389">
    <property type="entry name" value="FAMILY PROTEIN, PUTATIVE (DUF2921)-RELATED"/>
    <property type="match status" value="1"/>
</dbReference>
<comment type="pathway">
    <text evidence="3">Protein modification; protein ubiquitination.</text>
</comment>
<keyword evidence="13" id="KW-1185">Reference proteome</keyword>
<dbReference type="Pfam" id="PF11145">
    <property type="entry name" value="DUF2921"/>
    <property type="match status" value="1"/>
</dbReference>
<accession>A0A8I6X7K8</accession>
<keyword evidence="8 10" id="KW-1133">Transmembrane helix</keyword>
<feature type="transmembrane region" description="Helical" evidence="10">
    <location>
        <begin position="30"/>
        <end position="55"/>
    </location>
</feature>
<evidence type="ECO:0000256" key="7">
    <source>
        <dbReference type="ARBA" id="ARBA00022786"/>
    </source>
</evidence>
<dbReference type="Gramene" id="HORVU.MOREX.r3.3HG0323410.1">
    <property type="protein sequence ID" value="HORVU.MOREX.r3.3HG0323410.1.CDS1"/>
    <property type="gene ID" value="HORVU.MOREX.r3.3HG0323410"/>
</dbReference>
<organism evidence="12 13">
    <name type="scientific">Hordeum vulgare subsp. vulgare</name>
    <name type="common">Domesticated barley</name>
    <dbReference type="NCBI Taxonomy" id="112509"/>
    <lineage>
        <taxon>Eukaryota</taxon>
        <taxon>Viridiplantae</taxon>
        <taxon>Streptophyta</taxon>
        <taxon>Embryophyta</taxon>
        <taxon>Tracheophyta</taxon>
        <taxon>Spermatophyta</taxon>
        <taxon>Magnoliopsida</taxon>
        <taxon>Liliopsida</taxon>
        <taxon>Poales</taxon>
        <taxon>Poaceae</taxon>
        <taxon>BOP clade</taxon>
        <taxon>Pooideae</taxon>
        <taxon>Triticodae</taxon>
        <taxon>Triticeae</taxon>
        <taxon>Hordeinae</taxon>
        <taxon>Hordeum</taxon>
    </lineage>
</organism>
<sequence length="279" mass="30800">MIVASTTLSCVFTILQILHTKRNPDVAPATSVTMIAVLTMGYLAPLVLNSEALFASRRSQYYEMHSTGRWPEMKEVMMRAPTLIAFLLQLRLLQLAWSGRRASAMSERTVLWICLPLYALGGVLAAVVHVIKARASVRGGPLAMNMGRWPAMVWQDLVSYAGLILDGFLLPQVILNASLGASRARAISPWFYMGGTVLRLMPHVYDVVRAQIYKPSMRSSDLYASPREDLFGGAWDAVIACGAALLALLLFLQQRLPRTASSLPSQRRRSAGYEMVSNI</sequence>
<dbReference type="AlphaFoldDB" id="A0A8I6X7K8"/>
<keyword evidence="9 10" id="KW-0472">Membrane</keyword>
<keyword evidence="6 10" id="KW-0812">Transmembrane</keyword>
<reference evidence="12" key="2">
    <citation type="submission" date="2020-10" db="EMBL/GenBank/DDBJ databases">
        <authorList>
            <person name="Scholz U."/>
            <person name="Mascher M."/>
            <person name="Fiebig A."/>
        </authorList>
    </citation>
    <scope>NUCLEOTIDE SEQUENCE [LARGE SCALE GENOMIC DNA]</scope>
    <source>
        <strain evidence="12">cv. Morex</strain>
    </source>
</reference>
<comment type="subcellular location">
    <subcellularLocation>
        <location evidence="2">Endomembrane system</location>
        <topology evidence="2">Multi-pass membrane protein</topology>
    </subcellularLocation>
</comment>
<feature type="transmembrane region" description="Helical" evidence="10">
    <location>
        <begin position="109"/>
        <end position="131"/>
    </location>
</feature>
<dbReference type="Proteomes" id="UP000011116">
    <property type="component" value="Chromosome 3H"/>
</dbReference>
<evidence type="ECO:0000256" key="4">
    <source>
        <dbReference type="ARBA" id="ARBA00012483"/>
    </source>
</evidence>
<evidence type="ECO:0000256" key="10">
    <source>
        <dbReference type="SAM" id="Phobius"/>
    </source>
</evidence>
<evidence type="ECO:0000259" key="11">
    <source>
        <dbReference type="Pfam" id="PF11145"/>
    </source>
</evidence>
<evidence type="ECO:0000256" key="6">
    <source>
        <dbReference type="ARBA" id="ARBA00022692"/>
    </source>
</evidence>
<feature type="domain" description="SWEET-like" evidence="11">
    <location>
        <begin position="1"/>
        <end position="256"/>
    </location>
</feature>
<evidence type="ECO:0000256" key="9">
    <source>
        <dbReference type="ARBA" id="ARBA00023136"/>
    </source>
</evidence>
<dbReference type="GO" id="GO:0061630">
    <property type="term" value="F:ubiquitin protein ligase activity"/>
    <property type="evidence" value="ECO:0007669"/>
    <property type="project" value="UniProtKB-EC"/>
</dbReference>
<evidence type="ECO:0000256" key="8">
    <source>
        <dbReference type="ARBA" id="ARBA00022989"/>
    </source>
</evidence>
<evidence type="ECO:0000256" key="2">
    <source>
        <dbReference type="ARBA" id="ARBA00004127"/>
    </source>
</evidence>
<dbReference type="PANTHER" id="PTHR33389:SF7">
    <property type="entry name" value="OS01G0678000 PROTEIN"/>
    <property type="match status" value="1"/>
</dbReference>
<dbReference type="EC" id="2.3.2.27" evidence="4"/>
<evidence type="ECO:0000313" key="12">
    <source>
        <dbReference type="EnsemblPlants" id="HORVU.MOREX.r3.3HG0323410.1.CDS1"/>
    </source>
</evidence>
<dbReference type="EnsemblPlants" id="HORVU.MOREX.r3.3HG0323410.1">
    <property type="protein sequence ID" value="HORVU.MOREX.r3.3HG0323410.1.CDS1"/>
    <property type="gene ID" value="HORVU.MOREX.r3.3HG0323410"/>
</dbReference>
<proteinExistence type="predicted"/>
<evidence type="ECO:0000256" key="1">
    <source>
        <dbReference type="ARBA" id="ARBA00000900"/>
    </source>
</evidence>
<evidence type="ECO:0000313" key="13">
    <source>
        <dbReference type="Proteomes" id="UP000011116"/>
    </source>
</evidence>
<evidence type="ECO:0000256" key="5">
    <source>
        <dbReference type="ARBA" id="ARBA00022679"/>
    </source>
</evidence>
<feature type="transmembrane region" description="Helical" evidence="10">
    <location>
        <begin position="230"/>
        <end position="252"/>
    </location>
</feature>
<dbReference type="GO" id="GO:0012505">
    <property type="term" value="C:endomembrane system"/>
    <property type="evidence" value="ECO:0007669"/>
    <property type="project" value="UniProtKB-SubCell"/>
</dbReference>
<evidence type="ECO:0000256" key="3">
    <source>
        <dbReference type="ARBA" id="ARBA00004906"/>
    </source>
</evidence>
<feature type="transmembrane region" description="Helical" evidence="10">
    <location>
        <begin position="152"/>
        <end position="174"/>
    </location>
</feature>
<keyword evidence="7" id="KW-0833">Ubl conjugation pathway</keyword>
<dbReference type="InterPro" id="IPR021319">
    <property type="entry name" value="DUF2921"/>
</dbReference>